<evidence type="ECO:0000313" key="9">
    <source>
        <dbReference type="EMBL" id="ART62329.1"/>
    </source>
</evidence>
<dbReference type="AlphaFoldDB" id="A0A240UMT0"/>
<dbReference type="InterPro" id="IPR047215">
    <property type="entry name" value="Galactose_mutarotase-like"/>
</dbReference>
<evidence type="ECO:0000256" key="2">
    <source>
        <dbReference type="ARBA" id="ARBA00005028"/>
    </source>
</evidence>
<dbReference type="Gene3D" id="2.70.98.10">
    <property type="match status" value="1"/>
</dbReference>
<dbReference type="InterPro" id="IPR018052">
    <property type="entry name" value="Ald1_epimerase_CS"/>
</dbReference>
<evidence type="ECO:0000313" key="10">
    <source>
        <dbReference type="Proteomes" id="UP000194457"/>
    </source>
</evidence>
<dbReference type="GO" id="GO:0005737">
    <property type="term" value="C:cytoplasm"/>
    <property type="evidence" value="ECO:0007669"/>
    <property type="project" value="TreeGrafter"/>
</dbReference>
<name>A0A240UMT0_9GAMM</name>
<evidence type="ECO:0000256" key="6">
    <source>
        <dbReference type="ARBA" id="ARBA00023235"/>
    </source>
</evidence>
<sequence>MPLHCESDQIGQHDDGTPFEQFRLRNSAGMQVDILDYGATLQAVRVPDRDTGALINLILGFADPAQYLKPHPYFGALVGRYANRIGQARFELDGQTFQIPPNEGPNALHGGPKGLSFQRFEGRLFEEADRVGVSLTCLSPDGDMGFPGELEVTVHYSLDEDNRLIIDYEAQSSKPTVISLTNHAYFNLRGSGDVRDHQLECSADHYLVLDESSIPTGTIASVDNTPYDFRTPDTPRAREQIACEQLRRAGGHDVALVLAQASLAGPLATVTEPRSGRRLEIFTDQPSLQIYTGIGLDGTLDDHEGRPIEAFGGLALEAQQFPDAPHHDHFPSTRLDPGERYRQHTCYRLTF</sequence>
<keyword evidence="10" id="KW-1185">Reference proteome</keyword>
<dbReference type="Pfam" id="PF01263">
    <property type="entry name" value="Aldose_epim"/>
    <property type="match status" value="1"/>
</dbReference>
<dbReference type="InterPro" id="IPR008183">
    <property type="entry name" value="Aldose_1/G6P_1-epimerase"/>
</dbReference>
<reference evidence="9 10" key="1">
    <citation type="submission" date="2017-05" db="EMBL/GenBank/DDBJ databases">
        <authorList>
            <person name="Song R."/>
            <person name="Chenine A.L."/>
            <person name="Ruprecht R.M."/>
        </authorList>
    </citation>
    <scope>NUCLEOTIDE SEQUENCE [LARGE SCALE GENOMIC DNA]</scope>
    <source>
        <strain evidence="9">SW32</strain>
    </source>
</reference>
<dbReference type="GO" id="GO:0004034">
    <property type="term" value="F:aldose 1-epimerase activity"/>
    <property type="evidence" value="ECO:0007669"/>
    <property type="project" value="UniProtKB-EC"/>
</dbReference>
<dbReference type="GO" id="GO:0030246">
    <property type="term" value="F:carbohydrate binding"/>
    <property type="evidence" value="ECO:0007669"/>
    <property type="project" value="InterPro"/>
</dbReference>
<dbReference type="OrthoDB" id="9779408at2"/>
<dbReference type="InterPro" id="IPR015443">
    <property type="entry name" value="Aldose_1-epimerase"/>
</dbReference>
<evidence type="ECO:0000256" key="5">
    <source>
        <dbReference type="ARBA" id="ARBA00014165"/>
    </source>
</evidence>
<comment type="similarity">
    <text evidence="3 8">Belongs to the aldose epimerase family.</text>
</comment>
<keyword evidence="7 8" id="KW-0119">Carbohydrate metabolism</keyword>
<dbReference type="PANTHER" id="PTHR10091:SF0">
    <property type="entry name" value="GALACTOSE MUTAROTASE"/>
    <property type="match status" value="1"/>
</dbReference>
<dbReference type="InterPro" id="IPR011013">
    <property type="entry name" value="Gal_mutarotase_sf_dom"/>
</dbReference>
<dbReference type="KEGG" id="kma:B9H00_03945"/>
<accession>A0A240UMT0</accession>
<evidence type="ECO:0000256" key="1">
    <source>
        <dbReference type="ARBA" id="ARBA00001614"/>
    </source>
</evidence>
<dbReference type="GO" id="GO:0006006">
    <property type="term" value="P:glucose metabolic process"/>
    <property type="evidence" value="ECO:0007669"/>
    <property type="project" value="TreeGrafter"/>
</dbReference>
<dbReference type="PROSITE" id="PS00545">
    <property type="entry name" value="ALDOSE_1_EPIMERASE"/>
    <property type="match status" value="1"/>
</dbReference>
<organism evidence="9 10">
    <name type="scientific">Kushneria marisflavi</name>
    <dbReference type="NCBI Taxonomy" id="157779"/>
    <lineage>
        <taxon>Bacteria</taxon>
        <taxon>Pseudomonadati</taxon>
        <taxon>Pseudomonadota</taxon>
        <taxon>Gammaproteobacteria</taxon>
        <taxon>Oceanospirillales</taxon>
        <taxon>Halomonadaceae</taxon>
        <taxon>Kushneria</taxon>
    </lineage>
</organism>
<evidence type="ECO:0000256" key="7">
    <source>
        <dbReference type="ARBA" id="ARBA00023277"/>
    </source>
</evidence>
<dbReference type="PANTHER" id="PTHR10091">
    <property type="entry name" value="ALDOSE-1-EPIMERASE"/>
    <property type="match status" value="1"/>
</dbReference>
<comment type="pathway">
    <text evidence="2 8">Carbohydrate metabolism; hexose metabolism.</text>
</comment>
<proteinExistence type="inferred from homology"/>
<evidence type="ECO:0000256" key="4">
    <source>
        <dbReference type="ARBA" id="ARBA00013185"/>
    </source>
</evidence>
<dbReference type="SUPFAM" id="SSF74650">
    <property type="entry name" value="Galactose mutarotase-like"/>
    <property type="match status" value="1"/>
</dbReference>
<dbReference type="EC" id="5.1.3.3" evidence="4 8"/>
<dbReference type="GO" id="GO:0033499">
    <property type="term" value="P:galactose catabolic process via UDP-galactose, Leloir pathway"/>
    <property type="evidence" value="ECO:0007669"/>
    <property type="project" value="TreeGrafter"/>
</dbReference>
<evidence type="ECO:0000256" key="8">
    <source>
        <dbReference type="PIRNR" id="PIRNR005096"/>
    </source>
</evidence>
<dbReference type="InterPro" id="IPR014718">
    <property type="entry name" value="GH-type_carb-bd"/>
</dbReference>
<dbReference type="CDD" id="cd09019">
    <property type="entry name" value="galactose_mutarotase_like"/>
    <property type="match status" value="1"/>
</dbReference>
<dbReference type="EMBL" id="CP021358">
    <property type="protein sequence ID" value="ART62329.1"/>
    <property type="molecule type" value="Genomic_DNA"/>
</dbReference>
<dbReference type="NCBIfam" id="NF008277">
    <property type="entry name" value="PRK11055.1"/>
    <property type="match status" value="1"/>
</dbReference>
<dbReference type="UniPathway" id="UPA00242"/>
<comment type="catalytic activity">
    <reaction evidence="1 8">
        <text>alpha-D-glucose = beta-D-glucose</text>
        <dbReference type="Rhea" id="RHEA:10264"/>
        <dbReference type="ChEBI" id="CHEBI:15903"/>
        <dbReference type="ChEBI" id="CHEBI:17925"/>
        <dbReference type="EC" id="5.1.3.3"/>
    </reaction>
</comment>
<keyword evidence="6 8" id="KW-0413">Isomerase</keyword>
<dbReference type="PIRSF" id="PIRSF005096">
    <property type="entry name" value="GALM"/>
    <property type="match status" value="1"/>
</dbReference>
<evidence type="ECO:0000256" key="3">
    <source>
        <dbReference type="ARBA" id="ARBA00006206"/>
    </source>
</evidence>
<protein>
    <recommendedName>
        <fullName evidence="5 8">Aldose 1-epimerase</fullName>
        <ecNumber evidence="4 8">5.1.3.3</ecNumber>
    </recommendedName>
</protein>
<gene>
    <name evidence="9" type="ORF">B9H00_03945</name>
</gene>
<dbReference type="Proteomes" id="UP000194457">
    <property type="component" value="Chromosome"/>
</dbReference>
<dbReference type="RefSeq" id="WP_086899571.1">
    <property type="nucleotide sequence ID" value="NZ_CP021358.1"/>
</dbReference>